<dbReference type="PANTHER" id="PTHR10848:SF0">
    <property type="entry name" value="MEIOTIC RECOMBINATION PROTEIN SPO11"/>
    <property type="match status" value="1"/>
</dbReference>
<keyword evidence="6" id="KW-0460">Magnesium</keyword>
<dbReference type="Pfam" id="PF21180">
    <property type="entry name" value="TOP6A-Spo11_Toprim"/>
    <property type="match status" value="1"/>
</dbReference>
<dbReference type="InterPro" id="IPR002815">
    <property type="entry name" value="Spo11/TopoVI_A"/>
</dbReference>
<comment type="catalytic activity">
    <reaction evidence="1 10">
        <text>ATP-dependent breakage, passage and rejoining of double-stranded DNA.</text>
        <dbReference type="EC" id="5.6.2.2"/>
    </reaction>
</comment>
<evidence type="ECO:0000256" key="10">
    <source>
        <dbReference type="PROSITE-ProRule" id="PRU01385"/>
    </source>
</evidence>
<feature type="compositionally biased region" description="Polar residues" evidence="11">
    <location>
        <begin position="379"/>
        <end position="395"/>
    </location>
</feature>
<keyword evidence="7 10" id="KW-0799">Topoisomerase</keyword>
<keyword evidence="15" id="KW-1185">Reference proteome</keyword>
<dbReference type="Gene3D" id="3.40.1360.10">
    <property type="match status" value="1"/>
</dbReference>
<feature type="region of interest" description="Disordered" evidence="11">
    <location>
        <begin position="360"/>
        <end position="400"/>
    </location>
</feature>
<comment type="similarity">
    <text evidence="3 10">Belongs to the TOP6A family.</text>
</comment>
<evidence type="ECO:0000259" key="12">
    <source>
        <dbReference type="Pfam" id="PF04406"/>
    </source>
</evidence>
<organism evidence="14 15">
    <name type="scientific">Bombardia bombarda</name>
    <dbReference type="NCBI Taxonomy" id="252184"/>
    <lineage>
        <taxon>Eukaryota</taxon>
        <taxon>Fungi</taxon>
        <taxon>Dikarya</taxon>
        <taxon>Ascomycota</taxon>
        <taxon>Pezizomycotina</taxon>
        <taxon>Sordariomycetes</taxon>
        <taxon>Sordariomycetidae</taxon>
        <taxon>Sordariales</taxon>
        <taxon>Lasiosphaeriaceae</taxon>
        <taxon>Bombardia</taxon>
    </lineage>
</organism>
<evidence type="ECO:0000256" key="11">
    <source>
        <dbReference type="SAM" id="MobiDB-lite"/>
    </source>
</evidence>
<dbReference type="GO" id="GO:0000706">
    <property type="term" value="P:meiotic DNA double-strand break processing"/>
    <property type="evidence" value="ECO:0007669"/>
    <property type="project" value="TreeGrafter"/>
</dbReference>
<name>A0AA40CEQ8_9PEZI</name>
<dbReference type="Gene3D" id="1.10.10.10">
    <property type="entry name" value="Winged helix-like DNA-binding domain superfamily/Winged helix DNA-binding domain"/>
    <property type="match status" value="1"/>
</dbReference>
<keyword evidence="9 10" id="KW-0413">Isomerase</keyword>
<evidence type="ECO:0000256" key="5">
    <source>
        <dbReference type="ARBA" id="ARBA00022723"/>
    </source>
</evidence>
<dbReference type="GO" id="GO:0007131">
    <property type="term" value="P:reciprocal meiotic recombination"/>
    <property type="evidence" value="ECO:0007669"/>
    <property type="project" value="TreeGrafter"/>
</dbReference>
<evidence type="ECO:0000256" key="9">
    <source>
        <dbReference type="ARBA" id="ARBA00023235"/>
    </source>
</evidence>
<dbReference type="EC" id="5.6.2.2" evidence="4"/>
<dbReference type="GO" id="GO:0003677">
    <property type="term" value="F:DNA binding"/>
    <property type="evidence" value="ECO:0007669"/>
    <property type="project" value="UniProtKB-UniRule"/>
</dbReference>
<feature type="active site" description="O-(5'-phospho-DNA)-tyrosine intermediate" evidence="10">
    <location>
        <position position="173"/>
    </location>
</feature>
<dbReference type="Proteomes" id="UP001174934">
    <property type="component" value="Unassembled WGS sequence"/>
</dbReference>
<protein>
    <recommendedName>
        <fullName evidence="4">DNA topoisomerase (ATP-hydrolyzing)</fullName>
        <ecNumber evidence="4">5.6.2.2</ecNumber>
    </recommendedName>
</protein>
<evidence type="ECO:0000313" key="15">
    <source>
        <dbReference type="Proteomes" id="UP001174934"/>
    </source>
</evidence>
<dbReference type="InterPro" id="IPR036388">
    <property type="entry name" value="WH-like_DNA-bd_sf"/>
</dbReference>
<dbReference type="AlphaFoldDB" id="A0AA40CEQ8"/>
<proteinExistence type="inferred from homology"/>
<evidence type="ECO:0000256" key="2">
    <source>
        <dbReference type="ARBA" id="ARBA00001946"/>
    </source>
</evidence>
<dbReference type="PROSITE" id="PS52041">
    <property type="entry name" value="TOPO_IIB"/>
    <property type="match status" value="1"/>
</dbReference>
<feature type="domain" description="Spo11/DNA topoisomerase VI subunit A N-terminal" evidence="12">
    <location>
        <begin position="148"/>
        <end position="205"/>
    </location>
</feature>
<dbReference type="GO" id="GO:0042138">
    <property type="term" value="P:meiotic DNA double-strand break formation"/>
    <property type="evidence" value="ECO:0007669"/>
    <property type="project" value="TreeGrafter"/>
</dbReference>
<dbReference type="InterPro" id="IPR036078">
    <property type="entry name" value="Spo11/TopoVI_A_sf"/>
</dbReference>
<evidence type="ECO:0000313" key="14">
    <source>
        <dbReference type="EMBL" id="KAK0636066.1"/>
    </source>
</evidence>
<reference evidence="14" key="1">
    <citation type="submission" date="2023-06" db="EMBL/GenBank/DDBJ databases">
        <title>Genome-scale phylogeny and comparative genomics of the fungal order Sordariales.</title>
        <authorList>
            <consortium name="Lawrence Berkeley National Laboratory"/>
            <person name="Hensen N."/>
            <person name="Bonometti L."/>
            <person name="Westerberg I."/>
            <person name="Brannstrom I.O."/>
            <person name="Guillou S."/>
            <person name="Cros-Aarteil S."/>
            <person name="Calhoun S."/>
            <person name="Haridas S."/>
            <person name="Kuo A."/>
            <person name="Mondo S."/>
            <person name="Pangilinan J."/>
            <person name="Riley R."/>
            <person name="LaButti K."/>
            <person name="Andreopoulos B."/>
            <person name="Lipzen A."/>
            <person name="Chen C."/>
            <person name="Yanf M."/>
            <person name="Daum C."/>
            <person name="Ng V."/>
            <person name="Clum A."/>
            <person name="Steindorff A."/>
            <person name="Ohm R."/>
            <person name="Martin F."/>
            <person name="Silar P."/>
            <person name="Natvig D."/>
            <person name="Lalanne C."/>
            <person name="Gautier V."/>
            <person name="Ament-velasquez S.L."/>
            <person name="Kruys A."/>
            <person name="Hutchinson M.I."/>
            <person name="Powell A.J."/>
            <person name="Barry K."/>
            <person name="Miller A.N."/>
            <person name="Grigoriev I.V."/>
            <person name="Debuchy R."/>
            <person name="Gladieux P."/>
            <person name="Thoren M.H."/>
            <person name="Johannesson H."/>
        </authorList>
    </citation>
    <scope>NUCLEOTIDE SEQUENCE</scope>
    <source>
        <strain evidence="14">SMH3391-2</strain>
    </source>
</reference>
<sequence>MSQSTPNHAQNSFVSSFAPDATPRKLHLARQTSSQSSATLILPNNRVAIPLHNSCDDVIPKIEDIMESIIDAVNDGVELVIPFRSTRPAQAIRSTAPSEREGRQSDCIKFPGRTIQEAKKFGINPTHLHLQHSTMAHDSPLWIYLLEALFRILELSHEALLSGNLITKRNIYYQNIVLFKSQSVVDELVDSLAFTLGVGRGDLNIVASAKGLITGSIELSMRDGSTVHCGLSRDSGILLPSINSIDTIDFGCTKWLLVIEKEATFRTLAASQYAANSRAGQGILVTAKGFPDLATRRFLHAVQAVRPQLLIFALVDFDPHGIAILRTYKNGSCRLEHEEHVTVPAMRWLGIRSRDIGPFSCRRDDQGSQSTSGQCSQDLSSQESATYSYGGSQSERPSKRLRTYKARDLSESITSLTQGDRKKAVQVMNEISAAGNIGAVEREQMKELKRMLMLNIKAEIQAVDNYGDITNWLNEKLCSA</sequence>
<gene>
    <name evidence="14" type="ORF">B0T17DRAFT_595628</name>
</gene>
<evidence type="ECO:0000256" key="8">
    <source>
        <dbReference type="ARBA" id="ARBA00023125"/>
    </source>
</evidence>
<evidence type="ECO:0000256" key="1">
    <source>
        <dbReference type="ARBA" id="ARBA00000185"/>
    </source>
</evidence>
<feature type="compositionally biased region" description="Low complexity" evidence="11">
    <location>
        <begin position="367"/>
        <end position="378"/>
    </location>
</feature>
<keyword evidence="8 10" id="KW-0238">DNA-binding</keyword>
<feature type="domain" description="Topoisomerase 6 subunit A/Spo11 TOPRIM" evidence="13">
    <location>
        <begin position="256"/>
        <end position="380"/>
    </location>
</feature>
<comment type="cofactor">
    <cofactor evidence="2">
        <name>Mg(2+)</name>
        <dbReference type="ChEBI" id="CHEBI:18420"/>
    </cofactor>
</comment>
<dbReference type="GO" id="GO:0046872">
    <property type="term" value="F:metal ion binding"/>
    <property type="evidence" value="ECO:0007669"/>
    <property type="project" value="UniProtKB-KW"/>
</dbReference>
<dbReference type="InterPro" id="IPR013049">
    <property type="entry name" value="Spo11/TopoVI_A_N"/>
</dbReference>
<dbReference type="GO" id="GO:0000228">
    <property type="term" value="C:nuclear chromosome"/>
    <property type="evidence" value="ECO:0007669"/>
    <property type="project" value="TreeGrafter"/>
</dbReference>
<dbReference type="PANTHER" id="PTHR10848">
    <property type="entry name" value="MEIOTIC RECOMBINATION PROTEIN SPO11"/>
    <property type="match status" value="1"/>
</dbReference>
<evidence type="ECO:0000256" key="3">
    <source>
        <dbReference type="ARBA" id="ARBA00006559"/>
    </source>
</evidence>
<dbReference type="GO" id="GO:0003918">
    <property type="term" value="F:DNA topoisomerase type II (double strand cut, ATP-hydrolyzing) activity"/>
    <property type="evidence" value="ECO:0007669"/>
    <property type="project" value="UniProtKB-UniRule"/>
</dbReference>
<dbReference type="SUPFAM" id="SSF56726">
    <property type="entry name" value="DNA topoisomerase IV, alpha subunit"/>
    <property type="match status" value="1"/>
</dbReference>
<keyword evidence="5" id="KW-0479">Metal-binding</keyword>
<evidence type="ECO:0000256" key="7">
    <source>
        <dbReference type="ARBA" id="ARBA00023029"/>
    </source>
</evidence>
<dbReference type="InterPro" id="IPR034136">
    <property type="entry name" value="TOPRIM_Topo6A/Spo11"/>
</dbReference>
<dbReference type="PRINTS" id="PR01550">
    <property type="entry name" value="TOP6AFAMILY"/>
</dbReference>
<dbReference type="EMBL" id="JAULSR010000001">
    <property type="protein sequence ID" value="KAK0636066.1"/>
    <property type="molecule type" value="Genomic_DNA"/>
</dbReference>
<dbReference type="Pfam" id="PF04406">
    <property type="entry name" value="TP6A_N"/>
    <property type="match status" value="1"/>
</dbReference>
<evidence type="ECO:0000256" key="6">
    <source>
        <dbReference type="ARBA" id="ARBA00022842"/>
    </source>
</evidence>
<comment type="caution">
    <text evidence="14">The sequence shown here is derived from an EMBL/GenBank/DDBJ whole genome shotgun (WGS) entry which is preliminary data.</text>
</comment>
<accession>A0AA40CEQ8</accession>
<evidence type="ECO:0000259" key="13">
    <source>
        <dbReference type="Pfam" id="PF21180"/>
    </source>
</evidence>
<evidence type="ECO:0000256" key="4">
    <source>
        <dbReference type="ARBA" id="ARBA00012895"/>
    </source>
</evidence>
<dbReference type="GO" id="GO:0005524">
    <property type="term" value="F:ATP binding"/>
    <property type="evidence" value="ECO:0007669"/>
    <property type="project" value="InterPro"/>
</dbReference>
<dbReference type="CDD" id="cd00223">
    <property type="entry name" value="TOPRIM_TopoIIB_SPO"/>
    <property type="match status" value="1"/>
</dbReference>